<evidence type="ECO:0000256" key="1">
    <source>
        <dbReference type="ARBA" id="ARBA00004240"/>
    </source>
</evidence>
<reference evidence="8" key="1">
    <citation type="submission" date="2019-07" db="EMBL/GenBank/DDBJ databases">
        <title>Annotation for the trematode Paragonimus miyazaki's.</title>
        <authorList>
            <person name="Choi Y.-J."/>
        </authorList>
    </citation>
    <scope>NUCLEOTIDE SEQUENCE</scope>
    <source>
        <strain evidence="8">Japan</strain>
    </source>
</reference>
<evidence type="ECO:0000256" key="4">
    <source>
        <dbReference type="SAM" id="Coils"/>
    </source>
</evidence>
<dbReference type="GO" id="GO:0035621">
    <property type="term" value="P:ER to Golgi ceramide transport"/>
    <property type="evidence" value="ECO:0007669"/>
    <property type="project" value="TreeGrafter"/>
</dbReference>
<dbReference type="PROSITE" id="PS50003">
    <property type="entry name" value="PH_DOMAIN"/>
    <property type="match status" value="1"/>
</dbReference>
<dbReference type="InterPro" id="IPR001849">
    <property type="entry name" value="PH_domain"/>
</dbReference>
<feature type="compositionally biased region" description="Polar residues" evidence="5">
    <location>
        <begin position="350"/>
        <end position="365"/>
    </location>
</feature>
<comment type="caution">
    <text evidence="8">The sequence shown here is derived from an EMBL/GenBank/DDBJ whole genome shotgun (WGS) entry which is preliminary data.</text>
</comment>
<dbReference type="InterPro" id="IPR002913">
    <property type="entry name" value="START_lipid-bd_dom"/>
</dbReference>
<sequence>MPTVTQCGVQDGLEVVALTNVPPATTGHTQLFSHNPEGVLNSSQENMCTTSSSGEGVSDEEVWAPMPVRGVLSKWTNLLHGWQERYFVLSDGTLTYYRNEDEINLGSRGSVRIRTAFVKPHEYDDCRFEVRVGELIWYLRGVNVTQRQSWIAAIERHRVAESGYGSERTLHRPNSLHSLNSTHSPSIASASSFKRGHGLREKLAEMETFKEILCKQVDSLQAYFDACNAVVAHQHAIDDRLEDWLKDGELTNLDELDSLEDRGDSTRGQIPTAFSYSSDGPHTDFMADSNQRNHRQQHFLDLVDSVDDHWKQKTEIETMSLNTPNSTAILPPHSTRSEVSIAGQGDKVRTPSTTAVEPQPTKSTGSSGGFLSRFLPSFRSSNTTMSTKHCSEVNDTIRDIKAEAQHFRSLSRISDLRRILKQHGAHALDFRGESHMFKATTVGILTNLAHTIEMMQQHEEQWRRRLEREVEKRRRMEETQRAMAQEMAQLRQLLGLRSVAQLQSQAMGTTLRGGHHTRLQSCGQLDLHRLQSTVDFSSERRPQRTPDSRALFNLVGPDFEEGPNSPIREEEFYDAIDAESDKIEQDAARLAALRSVGKLLRSAQAMPPTHPLHADLEQVVADRIRNFANPQAFQPPIARNTSDLSSFQGGIMATTAADANTAGGDWQVLTQEGEMIIYKREVETEDGVVLDPLQAVHVVQGVTAREMCTYFWDVQYRMDWEFTVDQAPTVLEVCGDDTVVLHQVYKRVWPTTQRDSLFWSHIRQVNAHSDLCGDLPRRPSPLSADEHSQTVGKPLIPSDTNVVALDSWMVVNMSTNYLADKVTCTSTPMIRLGLDVVLYCQTVIGSELAQSVAPTGHPDVVAAAATIPRDQLRTRLVYMANINPGGWVPAAGLRTLARREYPRFLRRFSAYVQEQTRDKTPLF</sequence>
<dbReference type="AlphaFoldDB" id="A0A8S9Y8H7"/>
<evidence type="ECO:0000259" key="7">
    <source>
        <dbReference type="PROSITE" id="PS50848"/>
    </source>
</evidence>
<name>A0A8S9Y8H7_9TREM</name>
<evidence type="ECO:0000313" key="8">
    <source>
        <dbReference type="EMBL" id="KAF7232101.1"/>
    </source>
</evidence>
<dbReference type="EMBL" id="JTDE01022071">
    <property type="protein sequence ID" value="KAF7232101.1"/>
    <property type="molecule type" value="Genomic_DNA"/>
</dbReference>
<gene>
    <name evidence="8" type="ORF">EG68_09075</name>
</gene>
<dbReference type="PANTHER" id="PTHR19308">
    <property type="entry name" value="PHOSPHATIDYLCHOLINE TRANSFER PROTEIN"/>
    <property type="match status" value="1"/>
</dbReference>
<proteinExistence type="inferred from homology"/>
<keyword evidence="4" id="KW-0175">Coiled coil</keyword>
<comment type="similarity">
    <text evidence="2">Belongs to the OSBP family.</text>
</comment>
<dbReference type="Gene3D" id="2.30.29.30">
    <property type="entry name" value="Pleckstrin-homology domain (PH domain)/Phosphotyrosine-binding domain (PTB)"/>
    <property type="match status" value="1"/>
</dbReference>
<dbReference type="Pfam" id="PF15409">
    <property type="entry name" value="PH_8"/>
    <property type="match status" value="1"/>
</dbReference>
<evidence type="ECO:0000256" key="5">
    <source>
        <dbReference type="SAM" id="MobiDB-lite"/>
    </source>
</evidence>
<dbReference type="Gene3D" id="3.30.530.20">
    <property type="match status" value="1"/>
</dbReference>
<dbReference type="PROSITE" id="PS50848">
    <property type="entry name" value="START"/>
    <property type="match status" value="1"/>
</dbReference>
<accession>A0A8S9Y8H7</accession>
<dbReference type="SUPFAM" id="SSF55961">
    <property type="entry name" value="Bet v1-like"/>
    <property type="match status" value="1"/>
</dbReference>
<protein>
    <recommendedName>
        <fullName evidence="10">Collagen type IV alpha-3-binding protein</fullName>
    </recommendedName>
</protein>
<dbReference type="GO" id="GO:0005783">
    <property type="term" value="C:endoplasmic reticulum"/>
    <property type="evidence" value="ECO:0007669"/>
    <property type="project" value="UniProtKB-SubCell"/>
</dbReference>
<feature type="domain" description="START" evidence="7">
    <location>
        <begin position="666"/>
        <end position="921"/>
    </location>
</feature>
<comment type="subcellular location">
    <subcellularLocation>
        <location evidence="1">Endoplasmic reticulum</location>
    </subcellularLocation>
</comment>
<keyword evidence="9" id="KW-1185">Reference proteome</keyword>
<feature type="coiled-coil region" evidence="4">
    <location>
        <begin position="459"/>
        <end position="496"/>
    </location>
</feature>
<dbReference type="GO" id="GO:0008289">
    <property type="term" value="F:lipid binding"/>
    <property type="evidence" value="ECO:0007669"/>
    <property type="project" value="InterPro"/>
</dbReference>
<dbReference type="InterPro" id="IPR051213">
    <property type="entry name" value="START_lipid_transfer"/>
</dbReference>
<feature type="region of interest" description="Disordered" evidence="5">
    <location>
        <begin position="323"/>
        <end position="370"/>
    </location>
</feature>
<dbReference type="InterPro" id="IPR041680">
    <property type="entry name" value="PH_8"/>
</dbReference>
<dbReference type="SMART" id="SM00233">
    <property type="entry name" value="PH"/>
    <property type="match status" value="1"/>
</dbReference>
<dbReference type="Pfam" id="PF01852">
    <property type="entry name" value="START"/>
    <property type="match status" value="1"/>
</dbReference>
<dbReference type="OrthoDB" id="14833at2759"/>
<dbReference type="CDD" id="cd13283">
    <property type="entry name" value="PH_GPBP"/>
    <property type="match status" value="1"/>
</dbReference>
<organism evidence="8 9">
    <name type="scientific">Paragonimus skrjabini miyazakii</name>
    <dbReference type="NCBI Taxonomy" id="59628"/>
    <lineage>
        <taxon>Eukaryota</taxon>
        <taxon>Metazoa</taxon>
        <taxon>Spiralia</taxon>
        <taxon>Lophotrochozoa</taxon>
        <taxon>Platyhelminthes</taxon>
        <taxon>Trematoda</taxon>
        <taxon>Digenea</taxon>
        <taxon>Plagiorchiida</taxon>
        <taxon>Troglotremata</taxon>
        <taxon>Troglotrematidae</taxon>
        <taxon>Paragonimus</taxon>
    </lineage>
</organism>
<evidence type="ECO:0000256" key="3">
    <source>
        <dbReference type="ARBA" id="ARBA00022824"/>
    </source>
</evidence>
<evidence type="ECO:0000313" key="9">
    <source>
        <dbReference type="Proteomes" id="UP000822476"/>
    </source>
</evidence>
<feature type="domain" description="PH" evidence="6">
    <location>
        <begin position="65"/>
        <end position="159"/>
    </location>
</feature>
<evidence type="ECO:0008006" key="10">
    <source>
        <dbReference type="Google" id="ProtNLM"/>
    </source>
</evidence>
<keyword evidence="3" id="KW-0256">Endoplasmic reticulum</keyword>
<evidence type="ECO:0000256" key="2">
    <source>
        <dbReference type="ARBA" id="ARBA00008842"/>
    </source>
</evidence>
<dbReference type="InterPro" id="IPR023393">
    <property type="entry name" value="START-like_dom_sf"/>
</dbReference>
<dbReference type="SUPFAM" id="SSF50729">
    <property type="entry name" value="PH domain-like"/>
    <property type="match status" value="1"/>
</dbReference>
<dbReference type="InterPro" id="IPR011993">
    <property type="entry name" value="PH-like_dom_sf"/>
</dbReference>
<dbReference type="Proteomes" id="UP000822476">
    <property type="component" value="Unassembled WGS sequence"/>
</dbReference>
<dbReference type="PANTHER" id="PTHR19308:SF53">
    <property type="entry name" value="CERAMIDE TRANSFER PROTEIN"/>
    <property type="match status" value="1"/>
</dbReference>
<evidence type="ECO:0000259" key="6">
    <source>
        <dbReference type="PROSITE" id="PS50003"/>
    </source>
</evidence>